<evidence type="ECO:0000313" key="2">
    <source>
        <dbReference type="EMBL" id="CDJ37123.1"/>
    </source>
</evidence>
<reference evidence="2" key="2">
    <citation type="submission" date="2013-10" db="EMBL/GenBank/DDBJ databases">
        <authorList>
            <person name="Aslett M."/>
        </authorList>
    </citation>
    <scope>NUCLEOTIDE SEQUENCE [LARGE SCALE GENOMIC DNA]</scope>
    <source>
        <strain evidence="2">Houghton</strain>
    </source>
</reference>
<feature type="region of interest" description="Disordered" evidence="1">
    <location>
        <begin position="1"/>
        <end position="51"/>
    </location>
</feature>
<keyword evidence="3" id="KW-1185">Reference proteome</keyword>
<dbReference type="GeneID" id="25251748"/>
<dbReference type="VEuPathDB" id="ToxoDB:ETH_00012905"/>
<evidence type="ECO:0000256" key="1">
    <source>
        <dbReference type="SAM" id="MobiDB-lite"/>
    </source>
</evidence>
<sequence>MGGGPPGAPRGPPGPLKRCRSQLEWGGGPQGGPRELESSKKLRCSRKGREAPAVSVQCTPNEISFVINFKSSCLQQKAAADSSSNKNSSNEQQAVGLRCCCCCGGALARQQQRQQLPRQQQQQQQQPARPAHSSPQQLQQQTGTVGLLQHAETLQSPQVVFQETL</sequence>
<gene>
    <name evidence="2" type="ORF">ETH_00012905</name>
</gene>
<reference evidence="2" key="1">
    <citation type="submission" date="2013-10" db="EMBL/GenBank/DDBJ databases">
        <title>Genomic analysis of the causative agents of coccidiosis in chickens.</title>
        <authorList>
            <person name="Reid A.J."/>
            <person name="Blake D."/>
            <person name="Billington K."/>
            <person name="Browne H."/>
            <person name="Dunn M."/>
            <person name="Hung S."/>
            <person name="Kawahara F."/>
            <person name="Miranda-Saavedra D."/>
            <person name="Mourier T."/>
            <person name="Nagra H."/>
            <person name="Otto T.D."/>
            <person name="Rawlings N."/>
            <person name="Sanchez A."/>
            <person name="Sanders M."/>
            <person name="Subramaniam C."/>
            <person name="Tay Y."/>
            <person name="Dear P."/>
            <person name="Doerig C."/>
            <person name="Gruber A."/>
            <person name="Parkinson J."/>
            <person name="Shirley M."/>
            <person name="Wan K.L."/>
            <person name="Berriman M."/>
            <person name="Tomley F."/>
            <person name="Pain A."/>
        </authorList>
    </citation>
    <scope>NUCLEOTIDE SEQUENCE [LARGE SCALE GENOMIC DNA]</scope>
    <source>
        <strain evidence="2">Houghton</strain>
    </source>
</reference>
<name>U6KNU2_EIMTE</name>
<proteinExistence type="predicted"/>
<feature type="region of interest" description="Disordered" evidence="1">
    <location>
        <begin position="114"/>
        <end position="143"/>
    </location>
</feature>
<protein>
    <submittedName>
        <fullName evidence="2">Uncharacterized protein</fullName>
    </submittedName>
</protein>
<dbReference type="VEuPathDB" id="ToxoDB:ETH2_0637200"/>
<feature type="compositionally biased region" description="Pro residues" evidence="1">
    <location>
        <begin position="1"/>
        <end position="15"/>
    </location>
</feature>
<dbReference type="RefSeq" id="XP_013227961.1">
    <property type="nucleotide sequence ID" value="XM_013372507.1"/>
</dbReference>
<accession>U6KNU2</accession>
<dbReference type="EMBL" id="HG673747">
    <property type="protein sequence ID" value="CDJ37123.1"/>
    <property type="molecule type" value="Genomic_DNA"/>
</dbReference>
<organism evidence="2 3">
    <name type="scientific">Eimeria tenella</name>
    <name type="common">Coccidian parasite</name>
    <dbReference type="NCBI Taxonomy" id="5802"/>
    <lineage>
        <taxon>Eukaryota</taxon>
        <taxon>Sar</taxon>
        <taxon>Alveolata</taxon>
        <taxon>Apicomplexa</taxon>
        <taxon>Conoidasida</taxon>
        <taxon>Coccidia</taxon>
        <taxon>Eucoccidiorida</taxon>
        <taxon>Eimeriorina</taxon>
        <taxon>Eimeriidae</taxon>
        <taxon>Eimeria</taxon>
    </lineage>
</organism>
<dbReference type="OrthoDB" id="10603686at2759"/>
<dbReference type="AlphaFoldDB" id="U6KNU2"/>
<evidence type="ECO:0000313" key="3">
    <source>
        <dbReference type="Proteomes" id="UP000030747"/>
    </source>
</evidence>
<dbReference type="Proteomes" id="UP000030747">
    <property type="component" value="Unassembled WGS sequence"/>
</dbReference>